<dbReference type="Proteomes" id="UP000473525">
    <property type="component" value="Unassembled WGS sequence"/>
</dbReference>
<reference evidence="2 3" key="1">
    <citation type="submission" date="2019-12" db="EMBL/GenBank/DDBJ databases">
        <authorList>
            <person name="Huq M.A."/>
        </authorList>
    </citation>
    <scope>NUCLEOTIDE SEQUENCE [LARGE SCALE GENOMIC DNA]</scope>
    <source>
        <strain evidence="2 3">MAH-18</strain>
    </source>
</reference>
<accession>A0A6L6XPN9</accession>
<dbReference type="InterPro" id="IPR009799">
    <property type="entry name" value="EthD_dom"/>
</dbReference>
<name>A0A6L6XPN9_9ACTN</name>
<feature type="domain" description="EthD" evidence="1">
    <location>
        <begin position="12"/>
        <end position="80"/>
    </location>
</feature>
<dbReference type="RefSeq" id="WP_157341010.1">
    <property type="nucleotide sequence ID" value="NZ_WSEK01000004.1"/>
</dbReference>
<dbReference type="GO" id="GO:0016491">
    <property type="term" value="F:oxidoreductase activity"/>
    <property type="evidence" value="ECO:0007669"/>
    <property type="project" value="InterPro"/>
</dbReference>
<evidence type="ECO:0000313" key="3">
    <source>
        <dbReference type="Proteomes" id="UP000473525"/>
    </source>
</evidence>
<dbReference type="Gene3D" id="3.30.70.100">
    <property type="match status" value="1"/>
</dbReference>
<organism evidence="2 3">
    <name type="scientific">Nocardioides agri</name>
    <dbReference type="NCBI Taxonomy" id="2682843"/>
    <lineage>
        <taxon>Bacteria</taxon>
        <taxon>Bacillati</taxon>
        <taxon>Actinomycetota</taxon>
        <taxon>Actinomycetes</taxon>
        <taxon>Propionibacteriales</taxon>
        <taxon>Nocardioidaceae</taxon>
        <taxon>Nocardioides</taxon>
    </lineage>
</organism>
<sequence>MHRITVQYFDPADPGAFEAVYRERHVPLVKALPGLERFTLSLPGGGAPYLVAELWFADSDAMVAARSSAEMAAAGADAETYEVGRRVIFDGAVEDA</sequence>
<dbReference type="NCBIfam" id="TIGR02118">
    <property type="entry name" value="EthD family reductase"/>
    <property type="match status" value="1"/>
</dbReference>
<keyword evidence="3" id="KW-1185">Reference proteome</keyword>
<evidence type="ECO:0000259" key="1">
    <source>
        <dbReference type="Pfam" id="PF07110"/>
    </source>
</evidence>
<comment type="caution">
    <text evidence="2">The sequence shown here is derived from an EMBL/GenBank/DDBJ whole genome shotgun (WGS) entry which is preliminary data.</text>
</comment>
<dbReference type="AlphaFoldDB" id="A0A6L6XPN9"/>
<dbReference type="Pfam" id="PF07110">
    <property type="entry name" value="EthD"/>
    <property type="match status" value="1"/>
</dbReference>
<dbReference type="SUPFAM" id="SSF54909">
    <property type="entry name" value="Dimeric alpha+beta barrel"/>
    <property type="match status" value="1"/>
</dbReference>
<evidence type="ECO:0000313" key="2">
    <source>
        <dbReference type="EMBL" id="MVQ48693.1"/>
    </source>
</evidence>
<dbReference type="InterPro" id="IPR011008">
    <property type="entry name" value="Dimeric_a/b-barrel"/>
</dbReference>
<proteinExistence type="predicted"/>
<gene>
    <name evidence="2" type="ORF">GON03_05825</name>
</gene>
<dbReference type="EMBL" id="WSEK01000004">
    <property type="protein sequence ID" value="MVQ48693.1"/>
    <property type="molecule type" value="Genomic_DNA"/>
</dbReference>
<protein>
    <submittedName>
        <fullName evidence="2">EthD family reductase</fullName>
    </submittedName>
</protein>